<keyword evidence="3" id="KW-1185">Reference proteome</keyword>
<sequence>MADIERDGALKDAVSRLEGGGADARLWIDRVRGESVGVASEADSLIENTRRARLAARRIGGAMHRRNCVGVFGPSQAGKSYLVSALARRQDGPLKIDFGGEIKDFLKDINPAGDRESTGLVSRFTRHKGDVDPDYPVELRLLSETDLVKIIANSFLSDFDPNNMSIELPDEEEIRAAIRSAEQEARSGEPAAHLDEIELFDLGEYFRRHFKSRVGALDRADYWNALIRVGGRLPVAGRAKLFAMLWGGLEAFTDLFVSLATALERIGNPPEARAALSGLVPRETGNPPRPNTIIDVAVLSRLNSPEDARDTVPLKPVHKDGEGKPVELPRATLTALIAEVKLVMVDAPWPFFEHTDLLDFPGARSRLKLTQLPPAAADRDLQLRELFLRGKIAYLFQRFTDELELTAMLLCMPPSVQEVKDLAGMVRSWIETTHGATPAQRKRVRNALFLVLTKFDLEFLEKGGETADSRRGKWDRRLHSSFLELYGKDAWPEDWNGAAFDNTVFLRNPGMKQVHLMDYSDVENLVERGPAAQSANVIQQYKDAFMGSALVEKHFSDREAVWNAAMQPNDGGVAYLVDRLSGVLDPDLKRRQGAERLLDAVGRLENALRRFYHDGGEAARRERDQRLQEVRKNLLNAVRGQDFRPFAHFMEALTLPAPDARGIFFNVAALRDEDLAAEGDGVAPTANGSDDPWADDDPWAGDTGPASDKAAPAGGARRRERPEVFADRIVNAWTARLRRLQQDEQALRTLGLSGDVVREVIDEIVVGADRHKLLDRIAEAVREETLAAGARWEDAADRAVRIAVYEINDYIAYLGYGALPEGERPGFPEAPREAERAIFSADALKVKGMEIGPAREPLERNYFVDWGVAFRSLGMDNVSHGSGREISDEHNRELGEIIERIDVRDALQPAEAAD</sequence>
<evidence type="ECO:0000256" key="1">
    <source>
        <dbReference type="SAM" id="MobiDB-lite"/>
    </source>
</evidence>
<dbReference type="RefSeq" id="WP_109795867.1">
    <property type="nucleotide sequence ID" value="NZ_PHIG01000056.1"/>
</dbReference>
<dbReference type="PIRSF" id="PIRSF034586">
    <property type="entry name" value="Vir_effector_SfrC"/>
    <property type="match status" value="1"/>
</dbReference>
<dbReference type="OrthoDB" id="1060501at2"/>
<dbReference type="Proteomes" id="UP000229498">
    <property type="component" value="Unassembled WGS sequence"/>
</dbReference>
<evidence type="ECO:0000313" key="2">
    <source>
        <dbReference type="EMBL" id="PJK27720.1"/>
    </source>
</evidence>
<feature type="compositionally biased region" description="Low complexity" evidence="1">
    <location>
        <begin position="700"/>
        <end position="715"/>
    </location>
</feature>
<dbReference type="Pfam" id="PF10139">
    <property type="entry name" value="Virul_Fac"/>
    <property type="match status" value="1"/>
</dbReference>
<gene>
    <name evidence="2" type="ORF">CVT23_20740</name>
</gene>
<dbReference type="InterPro" id="IPR017030">
    <property type="entry name" value="Vir_effector_SfrC"/>
</dbReference>
<accession>A0A2M9FW80</accession>
<proteinExistence type="predicted"/>
<comment type="caution">
    <text evidence="2">The sequence shown here is derived from an EMBL/GenBank/DDBJ whole genome shotgun (WGS) entry which is preliminary data.</text>
</comment>
<reference evidence="2 3" key="1">
    <citation type="submission" date="2017-11" db="EMBL/GenBank/DDBJ databases">
        <title>Draft genome sequence of Rhizobiales bacterium SY3-13.</title>
        <authorList>
            <person name="Sun C."/>
        </authorList>
    </citation>
    <scope>NUCLEOTIDE SEQUENCE [LARGE SCALE GENOMIC DNA]</scope>
    <source>
        <strain evidence="2 3">SY3-13</strain>
    </source>
</reference>
<evidence type="ECO:0000313" key="3">
    <source>
        <dbReference type="Proteomes" id="UP000229498"/>
    </source>
</evidence>
<dbReference type="EMBL" id="PHIG01000056">
    <property type="protein sequence ID" value="PJK27720.1"/>
    <property type="molecule type" value="Genomic_DNA"/>
</dbReference>
<organism evidence="2 3">
    <name type="scientific">Minwuia thermotolerans</name>
    <dbReference type="NCBI Taxonomy" id="2056226"/>
    <lineage>
        <taxon>Bacteria</taxon>
        <taxon>Pseudomonadati</taxon>
        <taxon>Pseudomonadota</taxon>
        <taxon>Alphaproteobacteria</taxon>
        <taxon>Minwuiales</taxon>
        <taxon>Minwuiaceae</taxon>
        <taxon>Minwuia</taxon>
    </lineage>
</organism>
<feature type="region of interest" description="Disordered" evidence="1">
    <location>
        <begin position="679"/>
        <end position="720"/>
    </location>
</feature>
<dbReference type="AlphaFoldDB" id="A0A2M9FW80"/>
<protein>
    <submittedName>
        <fullName evidence="2">Virulence factor</fullName>
    </submittedName>
</protein>
<name>A0A2M9FW80_9PROT</name>